<evidence type="ECO:0000313" key="2">
    <source>
        <dbReference type="Proteomes" id="UP000050301"/>
    </source>
</evidence>
<evidence type="ECO:0000313" key="1">
    <source>
        <dbReference type="EMBL" id="KQB35168.1"/>
    </source>
</evidence>
<dbReference type="Proteomes" id="UP000050301">
    <property type="component" value="Unassembled WGS sequence"/>
</dbReference>
<keyword evidence="2" id="KW-1185">Reference proteome</keyword>
<organism evidence="1 2">
    <name type="scientific">Acidiplasma cupricumulans</name>
    <dbReference type="NCBI Taxonomy" id="312540"/>
    <lineage>
        <taxon>Archaea</taxon>
        <taxon>Methanobacteriati</taxon>
        <taxon>Thermoplasmatota</taxon>
        <taxon>Thermoplasmata</taxon>
        <taxon>Thermoplasmatales</taxon>
        <taxon>Ferroplasmaceae</taxon>
        <taxon>Acidiplasma</taxon>
    </lineage>
</organism>
<accession>A0A0Q0VNR0</accession>
<protein>
    <submittedName>
        <fullName evidence="1">Uncharacterized protein</fullName>
    </submittedName>
</protein>
<dbReference type="GeneID" id="1442204"/>
<reference evidence="1 2" key="1">
    <citation type="submission" date="2015-09" db="EMBL/GenBank/DDBJ databases">
        <title>Heavy metals and arsenic resistance mechanisms in polyextremophilic archaea of the family Ferroplasmaceae.</title>
        <authorList>
            <person name="Bulaev A.G."/>
            <person name="Kanygina A.V."/>
        </authorList>
    </citation>
    <scope>NUCLEOTIDE SEQUENCE [LARGE SCALE GENOMIC DNA]</scope>
    <source>
        <strain evidence="1 2">BH2</strain>
    </source>
</reference>
<name>A0A0Q0VNR0_9ARCH</name>
<dbReference type="AlphaFoldDB" id="A0A0Q0VNR0"/>
<gene>
    <name evidence="1" type="ORF">AOG55_07680</name>
</gene>
<comment type="caution">
    <text evidence="1">The sequence shown here is derived from an EMBL/GenBank/DDBJ whole genome shotgun (WGS) entry which is preliminary data.</text>
</comment>
<sequence length="213" mass="22727">MSCSNCFDAKGRKITKISVPHTETYKVGATNVTEGVTVVQFKEGPGAILNWKYIIEGETSSNASITYVIQHSGKTITNKFKTKYIDTINGKKIVHVEGSGLNSNDRVTTTNKDVALSNVKSDPNAIECLICHALGTVLCTLLADGVSEDLACEEASGIVCLEFIEDPIVYVVCFGVVASICDVVLQTVIDIGVHVACELGADYICEKAIGCSL</sequence>
<proteinExistence type="predicted"/>
<dbReference type="EMBL" id="LKBH01000181">
    <property type="protein sequence ID" value="KQB35168.1"/>
    <property type="molecule type" value="Genomic_DNA"/>
</dbReference>
<dbReference type="RefSeq" id="WP_010917744.1">
    <property type="nucleotide sequence ID" value="NZ_LKBH01000181.1"/>
</dbReference>
<dbReference type="InParanoid" id="A0A0Q0VNR0"/>